<feature type="active site" evidence="11">
    <location>
        <position position="474"/>
    </location>
</feature>
<evidence type="ECO:0000259" key="13">
    <source>
        <dbReference type="Pfam" id="PF08392"/>
    </source>
</evidence>
<evidence type="ECO:0000256" key="6">
    <source>
        <dbReference type="ARBA" id="ARBA00022989"/>
    </source>
</evidence>
<comment type="similarity">
    <text evidence="3 10">Belongs to the thiolase-like superfamily. Chalcone/stilbene synthases family.</text>
</comment>
<dbReference type="PIRSF" id="PIRSF036417">
    <property type="entry name" value="3-ktacl-CoA_syn"/>
    <property type="match status" value="1"/>
</dbReference>
<evidence type="ECO:0000256" key="9">
    <source>
        <dbReference type="ARBA" id="ARBA00047375"/>
    </source>
</evidence>
<keyword evidence="7 12" id="KW-0472">Membrane</keyword>
<evidence type="ECO:0000256" key="2">
    <source>
        <dbReference type="ARBA" id="ARBA00005194"/>
    </source>
</evidence>
<proteinExistence type="inferred from homology"/>
<name>A0A0E0M5L7_ORYPU</name>
<evidence type="ECO:0000313" key="16">
    <source>
        <dbReference type="Proteomes" id="UP000026962"/>
    </source>
</evidence>
<evidence type="ECO:0000256" key="5">
    <source>
        <dbReference type="ARBA" id="ARBA00022692"/>
    </source>
</evidence>
<evidence type="ECO:0000313" key="15">
    <source>
        <dbReference type="EnsemblPlants" id="OPUNC10G02340.1"/>
    </source>
</evidence>
<dbReference type="EnsemblPlants" id="OPUNC10G02340.1">
    <property type="protein sequence ID" value="OPUNC10G02340.1"/>
    <property type="gene ID" value="OPUNC10G02340"/>
</dbReference>
<dbReference type="Pfam" id="PF08541">
    <property type="entry name" value="ACP_syn_III_C"/>
    <property type="match status" value="1"/>
</dbReference>
<protein>
    <recommendedName>
        <fullName evidence="10">3-ketoacyl-CoA synthase</fullName>
        <ecNumber evidence="10">2.3.1.-</ecNumber>
    </recommendedName>
</protein>
<dbReference type="FunFam" id="3.40.47.10:FF:000028">
    <property type="entry name" value="3-ketoacyl-CoA synthase"/>
    <property type="match status" value="1"/>
</dbReference>
<evidence type="ECO:0000256" key="7">
    <source>
        <dbReference type="ARBA" id="ARBA00023136"/>
    </source>
</evidence>
<accession>A0A0E0M5L7</accession>
<dbReference type="Gene3D" id="3.40.47.10">
    <property type="match status" value="1"/>
</dbReference>
<dbReference type="Pfam" id="PF08392">
    <property type="entry name" value="FAE1_CUT1_RppA"/>
    <property type="match status" value="1"/>
</dbReference>
<dbReference type="AlphaFoldDB" id="A0A0E0M5L7"/>
<dbReference type="InterPro" id="IPR013747">
    <property type="entry name" value="ACP_syn_III_C"/>
</dbReference>
<evidence type="ECO:0000256" key="3">
    <source>
        <dbReference type="ARBA" id="ARBA00005531"/>
    </source>
</evidence>
<dbReference type="GO" id="GO:0006633">
    <property type="term" value="P:fatty acid biosynthetic process"/>
    <property type="evidence" value="ECO:0007669"/>
    <property type="project" value="UniProtKB-UniPathway"/>
</dbReference>
<evidence type="ECO:0000256" key="10">
    <source>
        <dbReference type="PIRNR" id="PIRNR036417"/>
    </source>
</evidence>
<dbReference type="EC" id="2.3.1.-" evidence="10"/>
<feature type="active site" evidence="11">
    <location>
        <position position="437"/>
    </location>
</feature>
<feature type="domain" description="FAE" evidence="13">
    <location>
        <begin position="129"/>
        <end position="417"/>
    </location>
</feature>
<dbReference type="CDD" id="cd00831">
    <property type="entry name" value="CHS_like"/>
    <property type="match status" value="1"/>
</dbReference>
<feature type="transmembrane region" description="Helical" evidence="12">
    <location>
        <begin position="103"/>
        <end position="126"/>
    </location>
</feature>
<dbReference type="Proteomes" id="UP000026962">
    <property type="component" value="Chromosome 10"/>
</dbReference>
<dbReference type="InterPro" id="IPR012392">
    <property type="entry name" value="3-ktacl-CoA_syn"/>
</dbReference>
<dbReference type="InterPro" id="IPR016039">
    <property type="entry name" value="Thiolase-like"/>
</dbReference>
<keyword evidence="6 12" id="KW-1133">Transmembrane helix</keyword>
<comment type="subcellular location">
    <subcellularLocation>
        <location evidence="1">Membrane</location>
    </subcellularLocation>
</comment>
<keyword evidence="8 10" id="KW-0012">Acyltransferase</keyword>
<dbReference type="PANTHER" id="PTHR31561">
    <property type="entry name" value="3-KETOACYL-COA SYNTHASE"/>
    <property type="match status" value="1"/>
</dbReference>
<dbReference type="GO" id="GO:0009922">
    <property type="term" value="F:fatty acid elongase activity"/>
    <property type="evidence" value="ECO:0007669"/>
    <property type="project" value="UniProtKB-EC"/>
</dbReference>
<dbReference type="STRING" id="4537.A0A0E0M5L7"/>
<dbReference type="GO" id="GO:0016020">
    <property type="term" value="C:membrane"/>
    <property type="evidence" value="ECO:0007669"/>
    <property type="project" value="UniProtKB-SubCell"/>
</dbReference>
<reference evidence="15" key="2">
    <citation type="submission" date="2018-05" db="EMBL/GenBank/DDBJ databases">
        <title>OpunRS2 (Oryza punctata Reference Sequence Version 2).</title>
        <authorList>
            <person name="Zhang J."/>
            <person name="Kudrna D."/>
            <person name="Lee S."/>
            <person name="Talag J."/>
            <person name="Welchert J."/>
            <person name="Wing R.A."/>
        </authorList>
    </citation>
    <scope>NUCLEOTIDE SEQUENCE [LARGE SCALE GENOMIC DNA]</scope>
</reference>
<dbReference type="OMA" id="HRYKMRE"/>
<comment type="pathway">
    <text evidence="2 10">Lipid metabolism; fatty acid biosynthesis.</text>
</comment>
<feature type="active site" evidence="11">
    <location>
        <position position="441"/>
    </location>
</feature>
<evidence type="ECO:0000259" key="14">
    <source>
        <dbReference type="Pfam" id="PF08541"/>
    </source>
</evidence>
<feature type="active site" evidence="11">
    <location>
        <position position="273"/>
    </location>
</feature>
<evidence type="ECO:0000256" key="1">
    <source>
        <dbReference type="ARBA" id="ARBA00004370"/>
    </source>
</evidence>
<dbReference type="InterPro" id="IPR013601">
    <property type="entry name" value="FAE1_typ3_polyketide_synth"/>
</dbReference>
<organism evidence="15">
    <name type="scientific">Oryza punctata</name>
    <name type="common">Red rice</name>
    <dbReference type="NCBI Taxonomy" id="4537"/>
    <lineage>
        <taxon>Eukaryota</taxon>
        <taxon>Viridiplantae</taxon>
        <taxon>Streptophyta</taxon>
        <taxon>Embryophyta</taxon>
        <taxon>Tracheophyta</taxon>
        <taxon>Spermatophyta</taxon>
        <taxon>Magnoliopsida</taxon>
        <taxon>Liliopsida</taxon>
        <taxon>Poales</taxon>
        <taxon>Poaceae</taxon>
        <taxon>BOP clade</taxon>
        <taxon>Oryzoideae</taxon>
        <taxon>Oryzeae</taxon>
        <taxon>Oryzinae</taxon>
        <taxon>Oryza</taxon>
    </lineage>
</organism>
<sequence>MEAAAATSTAAVMERERLTAEMAFSPAVANGGASKLGEEPRSIVIKIRRRLPDFARSVNLKYVKLGLLSAGFPMPPSPSLSWAMLALVAAAAYGSFGRRVDVAALYAVDLVSCAAWMCAAALLLAVCYVNRPRPVYLVEFACYKPDGDEHQISKDGFLDMTESTGFFNDEAVEFQTKITRRSGLGDRTYLPPGIQARPPRLSMAEARAEAEAVMFGCLDKLFAATDVDPSRDVGILIVNCSLFNPTPSLASMVVNRYRMREDVKSFNLGGMGCSAGLIAVDLARDLLQANADAHAVVVSTENITLNWYFGNDRSMLLSNCIFRMGGAAALLSNRGGDARRAKYRLLHTVRTHKGATDGCFGCVYQREDDGGKVGVSLARELMAVAGDALKTNITTLGPLVLPLSEQLKFLRSLVLRRVLRARGVRPYIPDFRRAFEHFCVHAGGRAVLEEVQRSLSLGDGDMEPSKCTLHRFGNTSSSSLWYELAYAEAKGRVRRGHRVWQIGFGSGFKCNSAVWRALRDVPPVSAAGAGEEDRRRMSCNPWVDSVIVIVAII</sequence>
<keyword evidence="16" id="KW-1185">Reference proteome</keyword>
<evidence type="ECO:0000256" key="12">
    <source>
        <dbReference type="SAM" id="Phobius"/>
    </source>
</evidence>
<feature type="active site" evidence="11">
    <location>
        <position position="352"/>
    </location>
</feature>
<feature type="active site" evidence="11">
    <location>
        <position position="470"/>
    </location>
</feature>
<keyword evidence="5 12" id="KW-0812">Transmembrane</keyword>
<evidence type="ECO:0000256" key="4">
    <source>
        <dbReference type="ARBA" id="ARBA00022679"/>
    </source>
</evidence>
<dbReference type="UniPathway" id="UPA00094"/>
<feature type="domain" description="Beta-ketoacyl-[acyl-carrier-protein] synthase III C-terminal" evidence="14">
    <location>
        <begin position="436"/>
        <end position="516"/>
    </location>
</feature>
<reference evidence="15" key="1">
    <citation type="submission" date="2015-04" db="UniProtKB">
        <authorList>
            <consortium name="EnsemblPlants"/>
        </authorList>
    </citation>
    <scope>IDENTIFICATION</scope>
</reference>
<evidence type="ECO:0000256" key="8">
    <source>
        <dbReference type="ARBA" id="ARBA00023315"/>
    </source>
</evidence>
<feature type="transmembrane region" description="Helical" evidence="12">
    <location>
        <begin position="79"/>
        <end position="96"/>
    </location>
</feature>
<dbReference type="HOGENOM" id="CLU_013238_2_0_1"/>
<dbReference type="eggNOG" id="ENOG502QPKZ">
    <property type="taxonomic scope" value="Eukaryota"/>
</dbReference>
<evidence type="ECO:0000256" key="11">
    <source>
        <dbReference type="PIRSR" id="PIRSR036417-1"/>
    </source>
</evidence>
<keyword evidence="4 10" id="KW-0808">Transferase</keyword>
<comment type="catalytic activity">
    <reaction evidence="9">
        <text>a very-long-chain acyl-CoA + malonyl-CoA + H(+) = a very-long-chain 3-oxoacyl-CoA + CO2 + CoA</text>
        <dbReference type="Rhea" id="RHEA:32727"/>
        <dbReference type="ChEBI" id="CHEBI:15378"/>
        <dbReference type="ChEBI" id="CHEBI:16526"/>
        <dbReference type="ChEBI" id="CHEBI:57287"/>
        <dbReference type="ChEBI" id="CHEBI:57384"/>
        <dbReference type="ChEBI" id="CHEBI:90725"/>
        <dbReference type="ChEBI" id="CHEBI:90736"/>
        <dbReference type="EC" id="2.3.1.199"/>
    </reaction>
</comment>
<dbReference type="SUPFAM" id="SSF53901">
    <property type="entry name" value="Thiolase-like"/>
    <property type="match status" value="2"/>
</dbReference>
<dbReference type="Gramene" id="OPUNC10G02340.1">
    <property type="protein sequence ID" value="OPUNC10G02340.1"/>
    <property type="gene ID" value="OPUNC10G02340"/>
</dbReference>